<dbReference type="Gene3D" id="1.25.40.20">
    <property type="entry name" value="Ankyrin repeat-containing domain"/>
    <property type="match status" value="1"/>
</dbReference>
<dbReference type="InterPro" id="IPR036770">
    <property type="entry name" value="Ankyrin_rpt-contain_sf"/>
</dbReference>
<proteinExistence type="predicted"/>
<name>A0A8S3YZ37_9EUPU</name>
<organism evidence="1 2">
    <name type="scientific">Candidula unifasciata</name>
    <dbReference type="NCBI Taxonomy" id="100452"/>
    <lineage>
        <taxon>Eukaryota</taxon>
        <taxon>Metazoa</taxon>
        <taxon>Spiralia</taxon>
        <taxon>Lophotrochozoa</taxon>
        <taxon>Mollusca</taxon>
        <taxon>Gastropoda</taxon>
        <taxon>Heterobranchia</taxon>
        <taxon>Euthyneura</taxon>
        <taxon>Panpulmonata</taxon>
        <taxon>Eupulmonata</taxon>
        <taxon>Stylommatophora</taxon>
        <taxon>Helicina</taxon>
        <taxon>Helicoidea</taxon>
        <taxon>Geomitridae</taxon>
        <taxon>Candidula</taxon>
    </lineage>
</organism>
<dbReference type="EMBL" id="CAJHNH020001287">
    <property type="protein sequence ID" value="CAG5122433.1"/>
    <property type="molecule type" value="Genomic_DNA"/>
</dbReference>
<dbReference type="OrthoDB" id="6046746at2759"/>
<accession>A0A8S3YZ37</accession>
<dbReference type="Proteomes" id="UP000678393">
    <property type="component" value="Unassembled WGS sequence"/>
</dbReference>
<evidence type="ECO:0000313" key="1">
    <source>
        <dbReference type="EMBL" id="CAG5122433.1"/>
    </source>
</evidence>
<evidence type="ECO:0008006" key="3">
    <source>
        <dbReference type="Google" id="ProtNLM"/>
    </source>
</evidence>
<dbReference type="SUPFAM" id="SSF48403">
    <property type="entry name" value="Ankyrin repeat"/>
    <property type="match status" value="1"/>
</dbReference>
<protein>
    <recommendedName>
        <fullName evidence="3">Ankyrin repeat protein</fullName>
    </recommendedName>
</protein>
<evidence type="ECO:0000313" key="2">
    <source>
        <dbReference type="Proteomes" id="UP000678393"/>
    </source>
</evidence>
<gene>
    <name evidence="1" type="ORF">CUNI_LOCUS7991</name>
</gene>
<reference evidence="1" key="1">
    <citation type="submission" date="2021-04" db="EMBL/GenBank/DDBJ databases">
        <authorList>
            <consortium name="Molecular Ecology Group"/>
        </authorList>
    </citation>
    <scope>NUCLEOTIDE SEQUENCE</scope>
</reference>
<sequence>MKVLIDAGSNLNHINMSMISALRFAVGQSLFSCSQGLVYLLESGAKIHSELHYAVMLGLTHVVKQFLSYKALPEAINAHHFIPSLPNEKNLSPLCVALIADRVELAKFFLDIVFLADIDLTILNRNQSFRRYLKDKSRG</sequence>
<keyword evidence="2" id="KW-1185">Reference proteome</keyword>
<comment type="caution">
    <text evidence="1">The sequence shown here is derived from an EMBL/GenBank/DDBJ whole genome shotgun (WGS) entry which is preliminary data.</text>
</comment>
<dbReference type="AlphaFoldDB" id="A0A8S3YZ37"/>